<dbReference type="EMBL" id="FOYQ01000001">
    <property type="protein sequence ID" value="SFR35741.1"/>
    <property type="molecule type" value="Genomic_DNA"/>
</dbReference>
<dbReference type="RefSeq" id="WP_092981197.1">
    <property type="nucleotide sequence ID" value="NZ_FOYQ01000001.1"/>
</dbReference>
<reference evidence="1 2" key="1">
    <citation type="submission" date="2016-10" db="EMBL/GenBank/DDBJ databases">
        <authorList>
            <person name="de Groot N.N."/>
        </authorList>
    </citation>
    <scope>NUCLEOTIDE SEQUENCE [LARGE SCALE GENOMIC DNA]</scope>
    <source>
        <strain evidence="1 2">DSM 21019</strain>
    </source>
</reference>
<organism evidence="1 2">
    <name type="scientific">Robiginitalea myxolifaciens</name>
    <dbReference type="NCBI Taxonomy" id="400055"/>
    <lineage>
        <taxon>Bacteria</taxon>
        <taxon>Pseudomonadati</taxon>
        <taxon>Bacteroidota</taxon>
        <taxon>Flavobacteriia</taxon>
        <taxon>Flavobacteriales</taxon>
        <taxon>Flavobacteriaceae</taxon>
        <taxon>Robiginitalea</taxon>
    </lineage>
</organism>
<keyword evidence="2" id="KW-1185">Reference proteome</keyword>
<dbReference type="InterPro" id="IPR010982">
    <property type="entry name" value="Lambda_DNA-bd_dom_sf"/>
</dbReference>
<name>A0A1I6G0R0_9FLAO</name>
<dbReference type="SUPFAM" id="SSF47413">
    <property type="entry name" value="lambda repressor-like DNA-binding domains"/>
    <property type="match status" value="1"/>
</dbReference>
<dbReference type="Pfam" id="PF21716">
    <property type="entry name" value="dnstrm_HI1420"/>
    <property type="match status" value="1"/>
</dbReference>
<dbReference type="NCBIfam" id="TIGR02684">
    <property type="entry name" value="dnstrm_HI1420"/>
    <property type="match status" value="1"/>
</dbReference>
<dbReference type="GO" id="GO:0003677">
    <property type="term" value="F:DNA binding"/>
    <property type="evidence" value="ECO:0007669"/>
    <property type="project" value="InterPro"/>
</dbReference>
<dbReference type="AlphaFoldDB" id="A0A1I6G0R0"/>
<dbReference type="PANTHER" id="PTHR40275">
    <property type="entry name" value="SSL7038 PROTEIN"/>
    <property type="match status" value="1"/>
</dbReference>
<dbReference type="STRING" id="400055.SAMN04490243_1038"/>
<accession>A0A1I6G0R0</accession>
<protein>
    <submittedName>
        <fullName evidence="1">Probable addiction module antidote protein</fullName>
    </submittedName>
</protein>
<dbReference type="PANTHER" id="PTHR40275:SF1">
    <property type="entry name" value="SSL7038 PROTEIN"/>
    <property type="match status" value="1"/>
</dbReference>
<gene>
    <name evidence="1" type="ORF">SAMN04490243_1038</name>
</gene>
<evidence type="ECO:0000313" key="2">
    <source>
        <dbReference type="Proteomes" id="UP000199534"/>
    </source>
</evidence>
<dbReference type="Proteomes" id="UP000199534">
    <property type="component" value="Unassembled WGS sequence"/>
</dbReference>
<evidence type="ECO:0000313" key="1">
    <source>
        <dbReference type="EMBL" id="SFR35741.1"/>
    </source>
</evidence>
<sequence length="92" mass="10141">MEVNFPGSSELFAFYLNLALRSDSKDEFIEALGKLSRMKGMTEISEKTGLSRTSLYKALKPGANPEFRTIVKILTALGVRCIVESDAIPLDV</sequence>
<dbReference type="InterPro" id="IPR014057">
    <property type="entry name" value="HI1420"/>
</dbReference>
<proteinExistence type="predicted"/>
<dbReference type="OrthoDB" id="9798416at2"/>